<name>Q30WN8_OLEA2</name>
<accession>Q30WN8</accession>
<dbReference type="InterPro" id="IPR011006">
    <property type="entry name" value="CheY-like_superfamily"/>
</dbReference>
<dbReference type="SUPFAM" id="SSF52172">
    <property type="entry name" value="CheY-like"/>
    <property type="match status" value="1"/>
</dbReference>
<dbReference type="Pfam" id="PF00072">
    <property type="entry name" value="Response_reg"/>
    <property type="match status" value="1"/>
</dbReference>
<dbReference type="GO" id="GO:0016787">
    <property type="term" value="F:hydrolase activity"/>
    <property type="evidence" value="ECO:0007669"/>
    <property type="project" value="UniProtKB-KW"/>
</dbReference>
<evidence type="ECO:0000313" key="5">
    <source>
        <dbReference type="Proteomes" id="UP000002710"/>
    </source>
</evidence>
<keyword evidence="1" id="KW-0597">Phosphoprotein</keyword>
<reference evidence="4 5" key="1">
    <citation type="journal article" date="2011" name="J. Bacteriol.">
        <title>Complete genome sequence and updated annotation of Desulfovibrio alaskensis G20.</title>
        <authorList>
            <person name="Hauser L.J."/>
            <person name="Land M.L."/>
            <person name="Brown S.D."/>
            <person name="Larimer F."/>
            <person name="Keller K.L."/>
            <person name="Rapp-Giles B.J."/>
            <person name="Price M.N."/>
            <person name="Lin M."/>
            <person name="Bruce D.C."/>
            <person name="Detter J.C."/>
            <person name="Tapia R."/>
            <person name="Han C.S."/>
            <person name="Goodwin L.A."/>
            <person name="Cheng J.F."/>
            <person name="Pitluck S."/>
            <person name="Copeland A."/>
            <person name="Lucas S."/>
            <person name="Nolan M."/>
            <person name="Lapidus A.L."/>
            <person name="Palumbo A.V."/>
            <person name="Wall J.D."/>
        </authorList>
    </citation>
    <scope>NUCLEOTIDE SEQUENCE [LARGE SCALE GENOMIC DNA]</scope>
    <source>
        <strain evidence="5">ATCC BAA 1058 / DSM 17464 / G20</strain>
    </source>
</reference>
<dbReference type="InterPro" id="IPR037522">
    <property type="entry name" value="HD_GYP_dom"/>
</dbReference>
<organism evidence="4 5">
    <name type="scientific">Oleidesulfovibrio alaskensis (strain ATCC BAA-1058 / DSM 17464 / G20)</name>
    <name type="common">Desulfovibrio alaskensis</name>
    <dbReference type="NCBI Taxonomy" id="207559"/>
    <lineage>
        <taxon>Bacteria</taxon>
        <taxon>Pseudomonadati</taxon>
        <taxon>Thermodesulfobacteriota</taxon>
        <taxon>Desulfovibrionia</taxon>
        <taxon>Desulfovibrionales</taxon>
        <taxon>Desulfovibrionaceae</taxon>
        <taxon>Oleidesulfovibrio</taxon>
    </lineage>
</organism>
<feature type="domain" description="HD-GYP" evidence="3">
    <location>
        <begin position="324"/>
        <end position="521"/>
    </location>
</feature>
<dbReference type="Pfam" id="PF13487">
    <property type="entry name" value="HD_5"/>
    <property type="match status" value="1"/>
</dbReference>
<dbReference type="CDD" id="cd00077">
    <property type="entry name" value="HDc"/>
    <property type="match status" value="1"/>
</dbReference>
<dbReference type="RefSeq" id="WP_011368867.1">
    <property type="nucleotide sequence ID" value="NC_007519.1"/>
</dbReference>
<dbReference type="SMART" id="SM00471">
    <property type="entry name" value="HDc"/>
    <property type="match status" value="1"/>
</dbReference>
<dbReference type="InterPro" id="IPR003607">
    <property type="entry name" value="HD/PDEase_dom"/>
</dbReference>
<proteinExistence type="predicted"/>
<evidence type="ECO:0000256" key="1">
    <source>
        <dbReference type="PROSITE-ProRule" id="PRU00169"/>
    </source>
</evidence>
<dbReference type="PANTHER" id="PTHR45228:SF9">
    <property type="entry name" value="3'3'-CGAMP-SPECIFIC PHOSPHODIESTERASE 2"/>
    <property type="match status" value="1"/>
</dbReference>
<protein>
    <submittedName>
        <fullName evidence="4">Response regulator receiver modulated metal dependent phosphohydrolase</fullName>
    </submittedName>
</protein>
<dbReference type="GO" id="GO:0000160">
    <property type="term" value="P:phosphorelay signal transduction system"/>
    <property type="evidence" value="ECO:0007669"/>
    <property type="project" value="InterPro"/>
</dbReference>
<evidence type="ECO:0000313" key="4">
    <source>
        <dbReference type="EMBL" id="ABB39908.1"/>
    </source>
</evidence>
<dbReference type="eggNOG" id="COG3437">
    <property type="taxonomic scope" value="Bacteria"/>
</dbReference>
<dbReference type="Proteomes" id="UP000002710">
    <property type="component" value="Chromosome"/>
</dbReference>
<evidence type="ECO:0000259" key="3">
    <source>
        <dbReference type="PROSITE" id="PS51832"/>
    </source>
</evidence>
<dbReference type="PROSITE" id="PS50110">
    <property type="entry name" value="RESPONSE_REGULATORY"/>
    <property type="match status" value="1"/>
</dbReference>
<dbReference type="PANTHER" id="PTHR45228">
    <property type="entry name" value="CYCLIC DI-GMP PHOSPHODIESTERASE TM_0186-RELATED"/>
    <property type="match status" value="1"/>
</dbReference>
<keyword evidence="4" id="KW-0378">Hydrolase</keyword>
<dbReference type="InterPro" id="IPR021800">
    <property type="entry name" value="DUF3369"/>
</dbReference>
<dbReference type="HOGENOM" id="CLU_000445_92_10_7"/>
<dbReference type="EMBL" id="CP000112">
    <property type="protein sequence ID" value="ABB39908.1"/>
    <property type="molecule type" value="Genomic_DNA"/>
</dbReference>
<dbReference type="SUPFAM" id="SSF109604">
    <property type="entry name" value="HD-domain/PDEase-like"/>
    <property type="match status" value="1"/>
</dbReference>
<dbReference type="AlphaFoldDB" id="Q30WN8"/>
<feature type="domain" description="Response regulatory" evidence="2">
    <location>
        <begin position="33"/>
        <end position="157"/>
    </location>
</feature>
<dbReference type="Gene3D" id="3.40.50.2300">
    <property type="match status" value="1"/>
</dbReference>
<dbReference type="KEGG" id="dde:Dde_3114"/>
<dbReference type="InterPro" id="IPR001789">
    <property type="entry name" value="Sig_transdc_resp-reg_receiver"/>
</dbReference>
<feature type="modified residue" description="4-aspartylphosphate" evidence="1">
    <location>
        <position position="88"/>
    </location>
</feature>
<dbReference type="Gene3D" id="1.10.3210.10">
    <property type="entry name" value="Hypothetical protein af1432"/>
    <property type="match status" value="1"/>
</dbReference>
<dbReference type="InterPro" id="IPR052020">
    <property type="entry name" value="Cyclic_di-GMP/3'3'-cGAMP_PDE"/>
</dbReference>
<dbReference type="STRING" id="207559.Dde_3114"/>
<evidence type="ECO:0000259" key="2">
    <source>
        <dbReference type="PROSITE" id="PS50110"/>
    </source>
</evidence>
<dbReference type="PROSITE" id="PS51832">
    <property type="entry name" value="HD_GYP"/>
    <property type="match status" value="1"/>
</dbReference>
<keyword evidence="5" id="KW-1185">Reference proteome</keyword>
<gene>
    <name evidence="4" type="ordered locus">Dde_3114</name>
</gene>
<dbReference type="Pfam" id="PF11849">
    <property type="entry name" value="DUF3369"/>
    <property type="match status" value="1"/>
</dbReference>
<sequence>MSPAHIATSADDELIFAEEEPVQESAAADAHWTLLIVDDEEDVHTTTRLVLEDFTFDGIPLRCISAYTGAQAMEILRTEKDIAVVLLDVVMESNHAGLHVARAIREELDNRLVRIILRTGQPGQAPERKVIISYDINDYKHKAELTSQRLFTTVYTALRSYRDLRVIEQNRQGLRHIIDASADLFRIRSIRQLAQGVLTQLSSLYGLFSGSVYVQTSGFTATSENHESLQFIAATGKYDALQTDEGCPQLSSDVRAAVQQAVEEKRSIFNGRDYVGYFPARNGREHLIYLEGLSGVTPPDENLLQVFTNNVAVAFDNVYLNKEIINTQKEVILRLGDVVESRSKETAHHVRRVAEFTRLLARAAGLGEETAELYLHASPMHDVGKIGIPDAILLKPGRLTDEEREVMKTHTTIGYHILNTSERPIMQAAAIIAHEHHERWDGTGYPQGLKGDGIHIAGRITCLADIFDALSSKRVYKEAWPQEKVLDYIQAEKGRIFDPALVDALFANMEEIDRIRDRYQDAH</sequence>
<dbReference type="SMART" id="SM00448">
    <property type="entry name" value="REC"/>
    <property type="match status" value="1"/>
</dbReference>